<evidence type="ECO:0000313" key="1">
    <source>
        <dbReference type="EMBL" id="MDH5159844.1"/>
    </source>
</evidence>
<sequence>MPKRNQPAEPSFQWISNESGNGEYITIDAHRRFYLSSGTRALFNGAKSLIVGYDAVNKRLVVAKPDIVRAANVKPYSFDKRWYASARHFVKNAGIDPSDLPIRFNYVGKDFADTPAGSHTFQLADYDAPDDKFPSA</sequence>
<dbReference type="RefSeq" id="WP_280615682.1">
    <property type="nucleotide sequence ID" value="NZ_JAROYP010000001.1"/>
</dbReference>
<dbReference type="AlphaFoldDB" id="A0AAW6STE0"/>
<gene>
    <name evidence="1" type="ORF">P5X88_02785</name>
</gene>
<organism evidence="1 2">
    <name type="scientific">Heyndrickxia oleronia</name>
    <dbReference type="NCBI Taxonomy" id="38875"/>
    <lineage>
        <taxon>Bacteria</taxon>
        <taxon>Bacillati</taxon>
        <taxon>Bacillota</taxon>
        <taxon>Bacilli</taxon>
        <taxon>Bacillales</taxon>
        <taxon>Bacillaceae</taxon>
        <taxon>Heyndrickxia</taxon>
    </lineage>
</organism>
<name>A0AAW6STE0_9BACI</name>
<reference evidence="1" key="1">
    <citation type="submission" date="2023-03" db="EMBL/GenBank/DDBJ databases">
        <title>Bacterial isolates from washroom surfaces on a university campus.</title>
        <authorList>
            <person name="Holman D.B."/>
            <person name="Gzyl K.E."/>
            <person name="Taheri A.E."/>
        </authorList>
    </citation>
    <scope>NUCLEOTIDE SEQUENCE</scope>
    <source>
        <strain evidence="1">RD03</strain>
    </source>
</reference>
<dbReference type="Proteomes" id="UP001159179">
    <property type="component" value="Unassembled WGS sequence"/>
</dbReference>
<protein>
    <submittedName>
        <fullName evidence="1">Uncharacterized protein</fullName>
    </submittedName>
</protein>
<evidence type="ECO:0000313" key="2">
    <source>
        <dbReference type="Proteomes" id="UP001159179"/>
    </source>
</evidence>
<dbReference type="EMBL" id="JAROYP010000001">
    <property type="protein sequence ID" value="MDH5159844.1"/>
    <property type="molecule type" value="Genomic_DNA"/>
</dbReference>
<comment type="caution">
    <text evidence="1">The sequence shown here is derived from an EMBL/GenBank/DDBJ whole genome shotgun (WGS) entry which is preliminary data.</text>
</comment>
<accession>A0AAW6STE0</accession>
<proteinExistence type="predicted"/>